<dbReference type="Gene3D" id="3.80.10.10">
    <property type="entry name" value="Ribonuclease Inhibitor"/>
    <property type="match status" value="1"/>
</dbReference>
<dbReference type="InterPro" id="IPR001245">
    <property type="entry name" value="Ser-Thr/Tyr_kinase_cat_dom"/>
</dbReference>
<organism evidence="3 4">
    <name type="scientific">Saprolegnia diclina (strain VS20)</name>
    <dbReference type="NCBI Taxonomy" id="1156394"/>
    <lineage>
        <taxon>Eukaryota</taxon>
        <taxon>Sar</taxon>
        <taxon>Stramenopiles</taxon>
        <taxon>Oomycota</taxon>
        <taxon>Saprolegniomycetes</taxon>
        <taxon>Saprolegniales</taxon>
        <taxon>Saprolegniaceae</taxon>
        <taxon>Saprolegnia</taxon>
    </lineage>
</organism>
<keyword evidence="1" id="KW-1133">Transmembrane helix</keyword>
<dbReference type="Gene3D" id="3.30.200.20">
    <property type="entry name" value="Phosphorylase Kinase, domain 1"/>
    <property type="match status" value="1"/>
</dbReference>
<keyword evidence="3" id="KW-0723">Serine/threonine-protein kinase</keyword>
<dbReference type="PROSITE" id="PS50011">
    <property type="entry name" value="PROTEIN_KINASE_DOM"/>
    <property type="match status" value="1"/>
</dbReference>
<dbReference type="eggNOG" id="KOG0192">
    <property type="taxonomic scope" value="Eukaryota"/>
</dbReference>
<dbReference type="Pfam" id="PF07714">
    <property type="entry name" value="PK_Tyr_Ser-Thr"/>
    <property type="match status" value="1"/>
</dbReference>
<dbReference type="GeneID" id="19953792"/>
<dbReference type="OrthoDB" id="76895at2759"/>
<dbReference type="InParanoid" id="T0Q3M4"/>
<keyword evidence="1" id="KW-0812">Transmembrane</keyword>
<sequence length="611" mass="67050">MPAPPCPYSGLSNASRILVADAYCGAGQAMCLVSPACALVNSSALDDRQRTATGIDAIGNMTLYPFDALYILNTSSPLNTTYMRLPDALGTLWLSSAGLKTIPAPLPSELLSLALPDNELTQLENLPTGLMALDVSYNDIEAIQNQDWTSIKYIDLSGNRLVSFNYVNLSKPLVYFGVDGCSLNSFVAPAATFDALNALSIAANATAAKGLFATTLPRVDAGSRWACDSIGGRMRNLTANVSIPVCITDLPDEPAVTGSYALGLGLGLGAAALVLLAALFWWCRKRRRERRTPAAEADPKPTQVFYILNKTVVRRPSSSSMSALSMDERGVDLDVALLTPFKIASSAYAVIGDAPMATGSDVDVWRGHYQGETVVIKRLRDRSPKTVYRFVHELQLLTQVQDSYYVVRLYGVSWCRPIDMECVIEYMDQGDLQLVLMTQPRLAWTHKTQYLVHVARGLLSLHEKDIIHRDLQARHVLLDATRGAKLTNFGCSRQVDASTLTNGIGTYQWMAPEVILSTDYSVSADMYSFGVFLTELSTHAVPYADLIDPSTHRPYSQQYIMTQVTLGALRPRLRSDTTPSWVLEVAQRCMAFEPSERPTTLELCTLLEQYL</sequence>
<protein>
    <submittedName>
        <fullName evidence="3">Serine/threonine protein kinase</fullName>
    </submittedName>
</protein>
<feature type="domain" description="Protein kinase" evidence="2">
    <location>
        <begin position="350"/>
        <end position="611"/>
    </location>
</feature>
<evidence type="ECO:0000313" key="3">
    <source>
        <dbReference type="EMBL" id="EQC29191.1"/>
    </source>
</evidence>
<dbReference type="VEuPathDB" id="FungiDB:SDRG_13065"/>
<dbReference type="GO" id="GO:0005524">
    <property type="term" value="F:ATP binding"/>
    <property type="evidence" value="ECO:0007669"/>
    <property type="project" value="InterPro"/>
</dbReference>
<dbReference type="GO" id="GO:0004674">
    <property type="term" value="F:protein serine/threonine kinase activity"/>
    <property type="evidence" value="ECO:0007669"/>
    <property type="project" value="UniProtKB-KW"/>
</dbReference>
<dbReference type="RefSeq" id="XP_008617369.1">
    <property type="nucleotide sequence ID" value="XM_008619147.1"/>
</dbReference>
<reference evidence="3 4" key="1">
    <citation type="submission" date="2012-04" db="EMBL/GenBank/DDBJ databases">
        <title>The Genome Sequence of Saprolegnia declina VS20.</title>
        <authorList>
            <consortium name="The Broad Institute Genome Sequencing Platform"/>
            <person name="Russ C."/>
            <person name="Nusbaum C."/>
            <person name="Tyler B."/>
            <person name="van West P."/>
            <person name="Dieguez-Uribeondo J."/>
            <person name="de Bruijn I."/>
            <person name="Tripathy S."/>
            <person name="Jiang R."/>
            <person name="Young S.K."/>
            <person name="Zeng Q."/>
            <person name="Gargeya S."/>
            <person name="Fitzgerald M."/>
            <person name="Haas B."/>
            <person name="Abouelleil A."/>
            <person name="Alvarado L."/>
            <person name="Arachchi H.M."/>
            <person name="Berlin A."/>
            <person name="Chapman S.B."/>
            <person name="Goldberg J."/>
            <person name="Griggs A."/>
            <person name="Gujja S."/>
            <person name="Hansen M."/>
            <person name="Howarth C."/>
            <person name="Imamovic A."/>
            <person name="Larimer J."/>
            <person name="McCowen C."/>
            <person name="Montmayeur A."/>
            <person name="Murphy C."/>
            <person name="Neiman D."/>
            <person name="Pearson M."/>
            <person name="Priest M."/>
            <person name="Roberts A."/>
            <person name="Saif S."/>
            <person name="Shea T."/>
            <person name="Sisk P."/>
            <person name="Sykes S."/>
            <person name="Wortman J."/>
            <person name="Nusbaum C."/>
            <person name="Birren B."/>
        </authorList>
    </citation>
    <scope>NUCLEOTIDE SEQUENCE [LARGE SCALE GENOMIC DNA]</scope>
    <source>
        <strain evidence="3 4">VS20</strain>
    </source>
</reference>
<dbReference type="SUPFAM" id="SSF52058">
    <property type="entry name" value="L domain-like"/>
    <property type="match status" value="1"/>
</dbReference>
<dbReference type="PANTHER" id="PTHR44329:SF214">
    <property type="entry name" value="PROTEIN KINASE DOMAIN-CONTAINING PROTEIN"/>
    <property type="match status" value="1"/>
</dbReference>
<dbReference type="InterPro" id="IPR000719">
    <property type="entry name" value="Prot_kinase_dom"/>
</dbReference>
<keyword evidence="3" id="KW-0418">Kinase</keyword>
<dbReference type="PANTHER" id="PTHR44329">
    <property type="entry name" value="SERINE/THREONINE-PROTEIN KINASE TNNI3K-RELATED"/>
    <property type="match status" value="1"/>
</dbReference>
<accession>T0Q3M4</accession>
<dbReference type="InterPro" id="IPR051681">
    <property type="entry name" value="Ser/Thr_Kinases-Pseudokinases"/>
</dbReference>
<dbReference type="Proteomes" id="UP000030762">
    <property type="component" value="Unassembled WGS sequence"/>
</dbReference>
<dbReference type="InterPro" id="IPR011009">
    <property type="entry name" value="Kinase-like_dom_sf"/>
</dbReference>
<dbReference type="STRING" id="1156394.T0Q3M4"/>
<dbReference type="AlphaFoldDB" id="T0Q3M4"/>
<dbReference type="InterPro" id="IPR032675">
    <property type="entry name" value="LRR_dom_sf"/>
</dbReference>
<dbReference type="EMBL" id="JH767186">
    <property type="protein sequence ID" value="EQC29191.1"/>
    <property type="molecule type" value="Genomic_DNA"/>
</dbReference>
<gene>
    <name evidence="3" type="ORF">SDRG_13065</name>
</gene>
<dbReference type="Gene3D" id="1.10.510.10">
    <property type="entry name" value="Transferase(Phosphotransferase) domain 1"/>
    <property type="match status" value="1"/>
</dbReference>
<evidence type="ECO:0000313" key="4">
    <source>
        <dbReference type="Proteomes" id="UP000030762"/>
    </source>
</evidence>
<evidence type="ECO:0000259" key="2">
    <source>
        <dbReference type="PROSITE" id="PS50011"/>
    </source>
</evidence>
<dbReference type="SUPFAM" id="SSF56112">
    <property type="entry name" value="Protein kinase-like (PK-like)"/>
    <property type="match status" value="1"/>
</dbReference>
<proteinExistence type="predicted"/>
<keyword evidence="1" id="KW-0472">Membrane</keyword>
<evidence type="ECO:0000256" key="1">
    <source>
        <dbReference type="SAM" id="Phobius"/>
    </source>
</evidence>
<keyword evidence="3" id="KW-0808">Transferase</keyword>
<name>T0Q3M4_SAPDV</name>
<keyword evidence="4" id="KW-1185">Reference proteome</keyword>
<feature type="transmembrane region" description="Helical" evidence="1">
    <location>
        <begin position="260"/>
        <end position="282"/>
    </location>
</feature>